<feature type="transmembrane region" description="Helical" evidence="1">
    <location>
        <begin position="12"/>
        <end position="33"/>
    </location>
</feature>
<dbReference type="EMBL" id="LJOW01000178">
    <property type="protein sequence ID" value="OBQ40262.1"/>
    <property type="molecule type" value="Genomic_DNA"/>
</dbReference>
<evidence type="ECO:0000313" key="2">
    <source>
        <dbReference type="EMBL" id="OBQ40262.1"/>
    </source>
</evidence>
<reference evidence="2 3" key="1">
    <citation type="submission" date="2015-09" db="EMBL/GenBank/DDBJ databases">
        <title>Aphanizomenon flos-aquae WA102.</title>
        <authorList>
            <person name="Driscoll C."/>
        </authorList>
    </citation>
    <scope>NUCLEOTIDE SEQUENCE [LARGE SCALE GENOMIC DNA]</scope>
    <source>
        <strain evidence="2">WA102</strain>
    </source>
</reference>
<feature type="transmembrane region" description="Helical" evidence="1">
    <location>
        <begin position="39"/>
        <end position="57"/>
    </location>
</feature>
<comment type="caution">
    <text evidence="2">The sequence shown here is derived from an EMBL/GenBank/DDBJ whole genome shotgun (WGS) entry which is preliminary data.</text>
</comment>
<accession>A0A1B7WT35</accession>
<evidence type="ECO:0000256" key="1">
    <source>
        <dbReference type="SAM" id="Phobius"/>
    </source>
</evidence>
<organism evidence="2 3">
    <name type="scientific">Aphanizomenon flos-aquae WA102</name>
    <dbReference type="NCBI Taxonomy" id="1710896"/>
    <lineage>
        <taxon>Bacteria</taxon>
        <taxon>Bacillati</taxon>
        <taxon>Cyanobacteriota</taxon>
        <taxon>Cyanophyceae</taxon>
        <taxon>Nostocales</taxon>
        <taxon>Aphanizomenonaceae</taxon>
        <taxon>Aphanizomenon</taxon>
    </lineage>
</organism>
<proteinExistence type="predicted"/>
<sequence>MSLPQKLKLNGIVVFMSFMSALIVLAIIILMLVQQGIGLDGFIIIIFCAIVIFMLVTRPRTK</sequence>
<protein>
    <submittedName>
        <fullName evidence="2">Uncharacterized protein</fullName>
    </submittedName>
</protein>
<dbReference type="Proteomes" id="UP000092093">
    <property type="component" value="Unassembled WGS sequence"/>
</dbReference>
<keyword evidence="1" id="KW-0812">Transmembrane</keyword>
<gene>
    <name evidence="2" type="ORF">AN484_22575</name>
</gene>
<dbReference type="AlphaFoldDB" id="A0A1B7WT35"/>
<evidence type="ECO:0000313" key="3">
    <source>
        <dbReference type="Proteomes" id="UP000092093"/>
    </source>
</evidence>
<keyword evidence="1" id="KW-0472">Membrane</keyword>
<keyword evidence="1" id="KW-1133">Transmembrane helix</keyword>
<name>A0A1B7WT35_APHFL</name>